<sequence length="117" mass="13616">MAKKAFGAGNARERERERERERDLGSNDLPNLQREERRKRSNIWIRNKERRRCCPQLPDLALRLLHPEPTQCSFSIFAVSSSGSKWMLNTLSGKCLTFVLPPKLCKSLYDKVRLRTG</sequence>
<dbReference type="EMBL" id="JADBGQ010000008">
    <property type="protein sequence ID" value="KAG5382374.1"/>
    <property type="molecule type" value="Genomic_DNA"/>
</dbReference>
<feature type="compositionally biased region" description="Basic and acidic residues" evidence="1">
    <location>
        <begin position="11"/>
        <end position="25"/>
    </location>
</feature>
<keyword evidence="3" id="KW-1185">Reference proteome</keyword>
<name>A0ABQ7L717_BRACM</name>
<organism evidence="2 3">
    <name type="scientific">Brassica rapa subsp. trilocularis</name>
    <dbReference type="NCBI Taxonomy" id="1813537"/>
    <lineage>
        <taxon>Eukaryota</taxon>
        <taxon>Viridiplantae</taxon>
        <taxon>Streptophyta</taxon>
        <taxon>Embryophyta</taxon>
        <taxon>Tracheophyta</taxon>
        <taxon>Spermatophyta</taxon>
        <taxon>Magnoliopsida</taxon>
        <taxon>eudicotyledons</taxon>
        <taxon>Gunneridae</taxon>
        <taxon>Pentapetalae</taxon>
        <taxon>rosids</taxon>
        <taxon>malvids</taxon>
        <taxon>Brassicales</taxon>
        <taxon>Brassicaceae</taxon>
        <taxon>Brassiceae</taxon>
        <taxon>Brassica</taxon>
    </lineage>
</organism>
<reference evidence="2 3" key="1">
    <citation type="submission" date="2021-03" db="EMBL/GenBank/DDBJ databases">
        <authorList>
            <person name="King G.J."/>
            <person name="Bancroft I."/>
            <person name="Baten A."/>
            <person name="Bloomfield J."/>
            <person name="Borpatragohain P."/>
            <person name="He Z."/>
            <person name="Irish N."/>
            <person name="Irwin J."/>
            <person name="Liu K."/>
            <person name="Mauleon R.P."/>
            <person name="Moore J."/>
            <person name="Morris R."/>
            <person name="Ostergaard L."/>
            <person name="Wang B."/>
            <person name="Wells R."/>
        </authorList>
    </citation>
    <scope>NUCLEOTIDE SEQUENCE [LARGE SCALE GENOMIC DNA]</scope>
    <source>
        <strain evidence="2">R-o-18</strain>
        <tissue evidence="2">Leaf</tissue>
    </source>
</reference>
<feature type="region of interest" description="Disordered" evidence="1">
    <location>
        <begin position="1"/>
        <end position="33"/>
    </location>
</feature>
<evidence type="ECO:0008006" key="4">
    <source>
        <dbReference type="Google" id="ProtNLM"/>
    </source>
</evidence>
<comment type="caution">
    <text evidence="2">The sequence shown here is derived from an EMBL/GenBank/DDBJ whole genome shotgun (WGS) entry which is preliminary data.</text>
</comment>
<protein>
    <recommendedName>
        <fullName evidence="4">IBB domain-containing protein</fullName>
    </recommendedName>
</protein>
<dbReference type="Proteomes" id="UP000823674">
    <property type="component" value="Chromosome A09"/>
</dbReference>
<evidence type="ECO:0000313" key="3">
    <source>
        <dbReference type="Proteomes" id="UP000823674"/>
    </source>
</evidence>
<evidence type="ECO:0000256" key="1">
    <source>
        <dbReference type="SAM" id="MobiDB-lite"/>
    </source>
</evidence>
<gene>
    <name evidence="2" type="primary">A09g501630.1_BraROA</name>
    <name evidence="2" type="ORF">IGI04_033844</name>
</gene>
<evidence type="ECO:0000313" key="2">
    <source>
        <dbReference type="EMBL" id="KAG5382374.1"/>
    </source>
</evidence>
<proteinExistence type="predicted"/>
<accession>A0ABQ7L717</accession>